<comment type="caution">
    <text evidence="2">The sequence shown here is derived from an EMBL/GenBank/DDBJ whole genome shotgun (WGS) entry which is preliminary data.</text>
</comment>
<proteinExistence type="predicted"/>
<feature type="compositionally biased region" description="Low complexity" evidence="1">
    <location>
        <begin position="220"/>
        <end position="252"/>
    </location>
</feature>
<gene>
    <name evidence="2" type="ORF">RDB_LOCUS23397</name>
</gene>
<feature type="region of interest" description="Disordered" evidence="1">
    <location>
        <begin position="190"/>
        <end position="252"/>
    </location>
</feature>
<accession>A0A8H2XN33</accession>
<evidence type="ECO:0000313" key="2">
    <source>
        <dbReference type="EMBL" id="CAE6430809.1"/>
    </source>
</evidence>
<sequence length="370" mass="41402">MLVGYTSDASLVVCRINTRTHLPCIAHTDNNLYSTPISYVLPFRQLVTSLSHSHLYNPKPRLTAGMSLLNNLIQVFDKYGRARPQPVENTQATQILQNVDEILDESWKMLAGIKSRLTVEEFAAIESRHNQLYLTVVDVKQDVRGRQKNKVFFASPDEQKVFLIRMRKLLERCEIHHTDVLSTSRRAHLLTSPQAPGSASTPSAPVSTKQGGSSKTEWLSIVSESNSSIDPSDSEIDISSLSQSDSESSSSSQRFIATVAHIPRSALATEEELKAQLPDDDSYYRILICGNKRKRAVIVDPNPHLFSANYDDEDAERSQDEILRVGDMLMKSDPQKLEGHQVVHSYRGPSFISSFISSWNYNNLPLGGMV</sequence>
<dbReference type="Proteomes" id="UP000663853">
    <property type="component" value="Unassembled WGS sequence"/>
</dbReference>
<feature type="compositionally biased region" description="Polar residues" evidence="1">
    <location>
        <begin position="191"/>
        <end position="217"/>
    </location>
</feature>
<evidence type="ECO:0000256" key="1">
    <source>
        <dbReference type="SAM" id="MobiDB-lite"/>
    </source>
</evidence>
<reference evidence="2" key="1">
    <citation type="submission" date="2021-01" db="EMBL/GenBank/DDBJ databases">
        <authorList>
            <person name="Kaushik A."/>
        </authorList>
    </citation>
    <scope>NUCLEOTIDE SEQUENCE</scope>
    <source>
        <strain evidence="2">AG6-10EEA</strain>
    </source>
</reference>
<evidence type="ECO:0000313" key="3">
    <source>
        <dbReference type="Proteomes" id="UP000663853"/>
    </source>
</evidence>
<dbReference type="AlphaFoldDB" id="A0A8H2XN33"/>
<protein>
    <submittedName>
        <fullName evidence="2">Uncharacterized protein</fullName>
    </submittedName>
</protein>
<organism evidence="2 3">
    <name type="scientific">Rhizoctonia solani</name>
    <dbReference type="NCBI Taxonomy" id="456999"/>
    <lineage>
        <taxon>Eukaryota</taxon>
        <taxon>Fungi</taxon>
        <taxon>Dikarya</taxon>
        <taxon>Basidiomycota</taxon>
        <taxon>Agaricomycotina</taxon>
        <taxon>Agaricomycetes</taxon>
        <taxon>Cantharellales</taxon>
        <taxon>Ceratobasidiaceae</taxon>
        <taxon>Rhizoctonia</taxon>
    </lineage>
</organism>
<name>A0A8H2XN33_9AGAM</name>
<dbReference type="EMBL" id="CAJMXA010000439">
    <property type="protein sequence ID" value="CAE6430809.1"/>
    <property type="molecule type" value="Genomic_DNA"/>
</dbReference>